<feature type="compositionally biased region" description="Low complexity" evidence="1">
    <location>
        <begin position="156"/>
        <end position="167"/>
    </location>
</feature>
<organism evidence="2 3">
    <name type="scientific">Lyophyllum shimeji</name>
    <name type="common">Hon-shimeji</name>
    <name type="synonym">Tricholoma shimeji</name>
    <dbReference type="NCBI Taxonomy" id="47721"/>
    <lineage>
        <taxon>Eukaryota</taxon>
        <taxon>Fungi</taxon>
        <taxon>Dikarya</taxon>
        <taxon>Basidiomycota</taxon>
        <taxon>Agaricomycotina</taxon>
        <taxon>Agaricomycetes</taxon>
        <taxon>Agaricomycetidae</taxon>
        <taxon>Agaricales</taxon>
        <taxon>Tricholomatineae</taxon>
        <taxon>Lyophyllaceae</taxon>
        <taxon>Lyophyllum</taxon>
    </lineage>
</organism>
<evidence type="ECO:0000256" key="1">
    <source>
        <dbReference type="SAM" id="MobiDB-lite"/>
    </source>
</evidence>
<gene>
    <name evidence="2" type="ORF">LshimejAT787_0506530</name>
</gene>
<proteinExistence type="predicted"/>
<sequence>MTMTKLPTDLVVSPLPLAEAPPQPARTIRFCKPLSTFRLESIMEGCENEKENKDGSASPPPPFSGRLSPHRTSRPLASILKKATSCAKKSRHASDQGEKSVLHSFEISVIPYRSSCCRAVVCIEHITDWLDESFSDGHCPTCNAPCTFESPPSPSSAPSSASAPSSPVLSPKSEKSLFSVRWTGDTDTPAPPYTPSPVSVSVYDDEGDGYPATEHSARLGAPALLATDVSEGFVRVTSIAGLTLFLFALLS</sequence>
<feature type="region of interest" description="Disordered" evidence="1">
    <location>
        <begin position="150"/>
        <end position="172"/>
    </location>
</feature>
<comment type="caution">
    <text evidence="2">The sequence shown here is derived from an EMBL/GenBank/DDBJ whole genome shotgun (WGS) entry which is preliminary data.</text>
</comment>
<dbReference type="EMBL" id="BRPK01000005">
    <property type="protein sequence ID" value="GLB38788.1"/>
    <property type="molecule type" value="Genomic_DNA"/>
</dbReference>
<feature type="region of interest" description="Disordered" evidence="1">
    <location>
        <begin position="48"/>
        <end position="71"/>
    </location>
</feature>
<dbReference type="Proteomes" id="UP001063166">
    <property type="component" value="Unassembled WGS sequence"/>
</dbReference>
<reference evidence="2" key="1">
    <citation type="submission" date="2022-07" db="EMBL/GenBank/DDBJ databases">
        <title>The genome of Lyophyllum shimeji provides insight into the initial evolution of ectomycorrhizal fungal genome.</title>
        <authorList>
            <person name="Kobayashi Y."/>
            <person name="Shibata T."/>
            <person name="Hirakawa H."/>
            <person name="Shigenobu S."/>
            <person name="Nishiyama T."/>
            <person name="Yamada A."/>
            <person name="Hasebe M."/>
            <person name="Kawaguchi M."/>
        </authorList>
    </citation>
    <scope>NUCLEOTIDE SEQUENCE</scope>
    <source>
        <strain evidence="2">AT787</strain>
    </source>
</reference>
<dbReference type="AlphaFoldDB" id="A0A9P3PMU1"/>
<name>A0A9P3PMU1_LYOSH</name>
<evidence type="ECO:0000313" key="3">
    <source>
        <dbReference type="Proteomes" id="UP001063166"/>
    </source>
</evidence>
<keyword evidence="3" id="KW-1185">Reference proteome</keyword>
<accession>A0A9P3PMU1</accession>
<protein>
    <submittedName>
        <fullName evidence="2">Uncharacterized protein</fullName>
    </submittedName>
</protein>
<feature type="region of interest" description="Disordered" evidence="1">
    <location>
        <begin position="184"/>
        <end position="207"/>
    </location>
</feature>
<evidence type="ECO:0000313" key="2">
    <source>
        <dbReference type="EMBL" id="GLB38788.1"/>
    </source>
</evidence>
<dbReference type="OrthoDB" id="6270329at2759"/>